<reference evidence="3 4" key="1">
    <citation type="submission" date="2023-07" db="EMBL/GenBank/DDBJ databases">
        <authorList>
            <person name="Girao M."/>
            <person name="Carvalho M.F."/>
        </authorList>
    </citation>
    <scope>NUCLEOTIDE SEQUENCE [LARGE SCALE GENOMIC DNA]</scope>
    <source>
        <strain evidence="3 4">66/93</strain>
    </source>
</reference>
<dbReference type="RefSeq" id="WP_330156809.1">
    <property type="nucleotide sequence ID" value="NZ_BAAAJA010000014.1"/>
</dbReference>
<gene>
    <name evidence="3" type="ORF">Q8A49_03455</name>
</gene>
<protein>
    <submittedName>
        <fullName evidence="3">ATP-binding protein</fullName>
        <ecNumber evidence="3">2.7.13.3</ecNumber>
    </submittedName>
</protein>
<dbReference type="Proteomes" id="UP001348641">
    <property type="component" value="Unassembled WGS sequence"/>
</dbReference>
<dbReference type="Pfam" id="PF13581">
    <property type="entry name" value="HATPase_c_2"/>
    <property type="match status" value="1"/>
</dbReference>
<dbReference type="CDD" id="cd16936">
    <property type="entry name" value="HATPase_RsbW-like"/>
    <property type="match status" value="1"/>
</dbReference>
<dbReference type="InterPro" id="IPR003594">
    <property type="entry name" value="HATPase_dom"/>
</dbReference>
<dbReference type="SUPFAM" id="SSF55874">
    <property type="entry name" value="ATPase domain of HSP90 chaperone/DNA topoisomerase II/histidine kinase"/>
    <property type="match status" value="1"/>
</dbReference>
<accession>A0ABU7KJT1</accession>
<keyword evidence="1" id="KW-0418">Kinase</keyword>
<dbReference type="InterPro" id="IPR036890">
    <property type="entry name" value="HATPase_C_sf"/>
</dbReference>
<dbReference type="GO" id="GO:0004673">
    <property type="term" value="F:protein histidine kinase activity"/>
    <property type="evidence" value="ECO:0007669"/>
    <property type="project" value="UniProtKB-EC"/>
</dbReference>
<dbReference type="PANTHER" id="PTHR35526:SF3">
    <property type="entry name" value="ANTI-SIGMA-F FACTOR RSBW"/>
    <property type="match status" value="1"/>
</dbReference>
<sequence length="147" mass="16219">MISLTTRMLTRTYTRALADLSTARRDLTLDLDALAPGLDPDLVDTLRLCLHELHANACKYGHPHAPVVRHLSRAHDGTLTLTVHNRHAPGAAPPVPRVPVERTATEWDRAEGRRGLLLITRLAATWGHYSWPPRSGLGTLVRATFTA</sequence>
<organism evidence="3 4">
    <name type="scientific">Nocardiopsis tropica</name>
    <dbReference type="NCBI Taxonomy" id="109330"/>
    <lineage>
        <taxon>Bacteria</taxon>
        <taxon>Bacillati</taxon>
        <taxon>Actinomycetota</taxon>
        <taxon>Actinomycetes</taxon>
        <taxon>Streptosporangiales</taxon>
        <taxon>Nocardiopsidaceae</taxon>
        <taxon>Nocardiopsis</taxon>
    </lineage>
</organism>
<evidence type="ECO:0000313" key="4">
    <source>
        <dbReference type="Proteomes" id="UP001348641"/>
    </source>
</evidence>
<name>A0ABU7KJT1_9ACTN</name>
<evidence type="ECO:0000313" key="3">
    <source>
        <dbReference type="EMBL" id="MEE2049546.1"/>
    </source>
</evidence>
<comment type="caution">
    <text evidence="3">The sequence shown here is derived from an EMBL/GenBank/DDBJ whole genome shotgun (WGS) entry which is preliminary data.</text>
</comment>
<keyword evidence="3" id="KW-0547">Nucleotide-binding</keyword>
<evidence type="ECO:0000259" key="2">
    <source>
        <dbReference type="Pfam" id="PF13581"/>
    </source>
</evidence>
<feature type="domain" description="Histidine kinase/HSP90-like ATPase" evidence="2">
    <location>
        <begin position="18"/>
        <end position="144"/>
    </location>
</feature>
<dbReference type="InterPro" id="IPR050267">
    <property type="entry name" value="Anti-sigma-factor_SerPK"/>
</dbReference>
<keyword evidence="1" id="KW-0723">Serine/threonine-protein kinase</keyword>
<dbReference type="EC" id="2.7.13.3" evidence="3"/>
<dbReference type="GO" id="GO:0005524">
    <property type="term" value="F:ATP binding"/>
    <property type="evidence" value="ECO:0007669"/>
    <property type="project" value="UniProtKB-KW"/>
</dbReference>
<keyword evidence="3" id="KW-0067">ATP-binding</keyword>
<evidence type="ECO:0000256" key="1">
    <source>
        <dbReference type="ARBA" id="ARBA00022527"/>
    </source>
</evidence>
<dbReference type="Gene3D" id="3.30.565.10">
    <property type="entry name" value="Histidine kinase-like ATPase, C-terminal domain"/>
    <property type="match status" value="1"/>
</dbReference>
<dbReference type="EMBL" id="JAUUCC010000005">
    <property type="protein sequence ID" value="MEE2049546.1"/>
    <property type="molecule type" value="Genomic_DNA"/>
</dbReference>
<proteinExistence type="predicted"/>
<dbReference type="PANTHER" id="PTHR35526">
    <property type="entry name" value="ANTI-SIGMA-F FACTOR RSBW-RELATED"/>
    <property type="match status" value="1"/>
</dbReference>
<keyword evidence="3" id="KW-0808">Transferase</keyword>